<proteinExistence type="predicted"/>
<reference evidence="1" key="1">
    <citation type="submission" date="2024-03" db="EMBL/GenBank/DDBJ databases">
        <title>WGS assembly of Saponaria officinalis var. Norfolk2.</title>
        <authorList>
            <person name="Jenkins J."/>
            <person name="Shu S."/>
            <person name="Grimwood J."/>
            <person name="Barry K."/>
            <person name="Goodstein D."/>
            <person name="Schmutz J."/>
            <person name="Leebens-Mack J."/>
            <person name="Osbourn A."/>
        </authorList>
    </citation>
    <scope>NUCLEOTIDE SEQUENCE [LARGE SCALE GENOMIC DNA]</scope>
    <source>
        <strain evidence="1">JIC</strain>
    </source>
</reference>
<dbReference type="EMBL" id="JBDFQZ010000012">
    <property type="protein sequence ID" value="KAK9673969.1"/>
    <property type="molecule type" value="Genomic_DNA"/>
</dbReference>
<dbReference type="InterPro" id="IPR012340">
    <property type="entry name" value="NA-bd_OB-fold"/>
</dbReference>
<evidence type="ECO:0000313" key="2">
    <source>
        <dbReference type="Proteomes" id="UP001443914"/>
    </source>
</evidence>
<accession>A0AAW1HD09</accession>
<keyword evidence="2" id="KW-1185">Reference proteome</keyword>
<gene>
    <name evidence="1" type="ORF">RND81_12G202300</name>
</gene>
<organism evidence="1 2">
    <name type="scientific">Saponaria officinalis</name>
    <name type="common">Common soapwort</name>
    <name type="synonym">Lychnis saponaria</name>
    <dbReference type="NCBI Taxonomy" id="3572"/>
    <lineage>
        <taxon>Eukaryota</taxon>
        <taxon>Viridiplantae</taxon>
        <taxon>Streptophyta</taxon>
        <taxon>Embryophyta</taxon>
        <taxon>Tracheophyta</taxon>
        <taxon>Spermatophyta</taxon>
        <taxon>Magnoliopsida</taxon>
        <taxon>eudicotyledons</taxon>
        <taxon>Gunneridae</taxon>
        <taxon>Pentapetalae</taxon>
        <taxon>Caryophyllales</taxon>
        <taxon>Caryophyllaceae</taxon>
        <taxon>Caryophylleae</taxon>
        <taxon>Saponaria</taxon>
    </lineage>
</organism>
<dbReference type="Gene3D" id="2.40.50.140">
    <property type="entry name" value="Nucleic acid-binding proteins"/>
    <property type="match status" value="1"/>
</dbReference>
<dbReference type="Proteomes" id="UP001443914">
    <property type="component" value="Unassembled WGS sequence"/>
</dbReference>
<sequence length="144" mass="16289">MKGALFGDQVEGYKEAFVYNGIYEIANAPIKPCEDQWKSSPTDLNYQMSFRRQTIIQPVDTHSGPVLPEYLSISHISKAGNPNEKFDVLGIVIYVEEKARKVVTSQQRELLVREIVITDQSSKQPLVILTWNDLAEVECESLSD</sequence>
<dbReference type="AlphaFoldDB" id="A0AAW1HD09"/>
<comment type="caution">
    <text evidence="1">The sequence shown here is derived from an EMBL/GenBank/DDBJ whole genome shotgun (WGS) entry which is preliminary data.</text>
</comment>
<evidence type="ECO:0000313" key="1">
    <source>
        <dbReference type="EMBL" id="KAK9673969.1"/>
    </source>
</evidence>
<name>A0AAW1HD09_SAPOF</name>
<protein>
    <submittedName>
        <fullName evidence="1">Uncharacterized protein</fullName>
    </submittedName>
</protein>